<name>A0A222E9D9_9RHOB</name>
<feature type="chain" id="PRO_5012420197" evidence="1">
    <location>
        <begin position="23"/>
        <end position="96"/>
    </location>
</feature>
<dbReference type="EMBL" id="CP022540">
    <property type="protein sequence ID" value="ASP22814.1"/>
    <property type="molecule type" value="Genomic_DNA"/>
</dbReference>
<accession>A0A222E9D9</accession>
<evidence type="ECO:0000256" key="1">
    <source>
        <dbReference type="SAM" id="SignalP"/>
    </source>
</evidence>
<organism evidence="3 4">
    <name type="scientific">Antarctobacter heliothermus</name>
    <dbReference type="NCBI Taxonomy" id="74033"/>
    <lineage>
        <taxon>Bacteria</taxon>
        <taxon>Pseudomonadati</taxon>
        <taxon>Pseudomonadota</taxon>
        <taxon>Alphaproteobacteria</taxon>
        <taxon>Rhodobacterales</taxon>
        <taxon>Roseobacteraceae</taxon>
        <taxon>Antarctobacter</taxon>
    </lineage>
</organism>
<dbReference type="KEGG" id="aht:ANTHELSMS3_04210"/>
<dbReference type="Gene3D" id="3.50.4.10">
    <property type="entry name" value="Hepatocyte Growth Factor"/>
    <property type="match status" value="1"/>
</dbReference>
<reference evidence="3 4" key="1">
    <citation type="submission" date="2017-07" db="EMBL/GenBank/DDBJ databases">
        <title>Genome Sequence of Antarctobacter heliothermus Strain SMS3 Isolated from a culture of the Diatom Skeletonema marinoi.</title>
        <authorList>
            <person name="Topel M."/>
            <person name="Pinder M.I.M."/>
            <person name="Johansson O.N."/>
            <person name="Kourtchenko O."/>
            <person name="Godhe A."/>
            <person name="Clarke A.K."/>
        </authorList>
    </citation>
    <scope>NUCLEOTIDE SEQUENCE [LARGE SCALE GENOMIC DNA]</scope>
    <source>
        <strain evidence="3 4">SMS3</strain>
    </source>
</reference>
<feature type="domain" description="Apple" evidence="2">
    <location>
        <begin position="43"/>
        <end position="78"/>
    </location>
</feature>
<dbReference type="InterPro" id="IPR003609">
    <property type="entry name" value="Pan_app"/>
</dbReference>
<evidence type="ECO:0000313" key="4">
    <source>
        <dbReference type="Proteomes" id="UP000203589"/>
    </source>
</evidence>
<dbReference type="RefSeq" id="WP_094036523.1">
    <property type="nucleotide sequence ID" value="NZ_CP022540.1"/>
</dbReference>
<evidence type="ECO:0000313" key="3">
    <source>
        <dbReference type="EMBL" id="ASP22814.1"/>
    </source>
</evidence>
<dbReference type="AlphaFoldDB" id="A0A222E9D9"/>
<keyword evidence="1" id="KW-0732">Signal</keyword>
<protein>
    <submittedName>
        <fullName evidence="3">PAN domain protein</fullName>
    </submittedName>
</protein>
<gene>
    <name evidence="3" type="ORF">ANTHELSMS3_04210</name>
</gene>
<sequence>MSCKLFLSASIVSILFTASVQAEEFEKCSITPVDQVGFIDTFTTPDDCVAACKTTEGCDSWTFRPHSFDAGMPGQCKLIKGVFSREESDKVYCGEM</sequence>
<keyword evidence="4" id="KW-1185">Reference proteome</keyword>
<proteinExistence type="predicted"/>
<evidence type="ECO:0000259" key="2">
    <source>
        <dbReference type="Pfam" id="PF14295"/>
    </source>
</evidence>
<dbReference type="Proteomes" id="UP000203589">
    <property type="component" value="Chromosome"/>
</dbReference>
<dbReference type="OrthoDB" id="7889070at2"/>
<feature type="signal peptide" evidence="1">
    <location>
        <begin position="1"/>
        <end position="22"/>
    </location>
</feature>
<dbReference type="Pfam" id="PF14295">
    <property type="entry name" value="PAN_4"/>
    <property type="match status" value="1"/>
</dbReference>